<dbReference type="GeneID" id="77951967"/>
<organism evidence="2 3">
    <name type="scientific">Gordonia phage Chidiebere</name>
    <dbReference type="NCBI Taxonomy" id="2656530"/>
    <lineage>
        <taxon>Viruses</taxon>
        <taxon>Duplodnaviria</taxon>
        <taxon>Heunggongvirae</taxon>
        <taxon>Uroviricota</taxon>
        <taxon>Caudoviricetes</taxon>
        <taxon>Chidieberevirus</taxon>
        <taxon>Chidieberevirus chidiebere</taxon>
    </lineage>
</organism>
<dbReference type="RefSeq" id="YP_010675645.1">
    <property type="nucleotide sequence ID" value="NC_071005.1"/>
</dbReference>
<gene>
    <name evidence="2" type="primary">127</name>
    <name evidence="2" type="ORF">PBI_CHIDIEBERE_127</name>
</gene>
<reference evidence="2 3" key="1">
    <citation type="submission" date="2019-10" db="EMBL/GenBank/DDBJ databases">
        <authorList>
            <person name="Zack K.M."/>
            <person name="Garlena R.A."/>
            <person name="Russell D.A."/>
            <person name="Pope W.H."/>
            <person name="Jacobs-Sera D."/>
            <person name="Hatfull G.F."/>
        </authorList>
    </citation>
    <scope>NUCLEOTIDE SEQUENCE [LARGE SCALE GENOMIC DNA]</scope>
</reference>
<proteinExistence type="predicted"/>
<evidence type="ECO:0000256" key="1">
    <source>
        <dbReference type="SAM" id="MobiDB-lite"/>
    </source>
</evidence>
<dbReference type="EMBL" id="MN586022">
    <property type="protein sequence ID" value="QGJ93013.1"/>
    <property type="molecule type" value="Genomic_DNA"/>
</dbReference>
<sequence>MLLFGAHNEESGRDQPNGDMAVSEANYPPMHAGDQAVEMELPNGVLVRVEPGITPDEIESAVEATNEFRKVLRGYGEMN</sequence>
<evidence type="ECO:0000313" key="2">
    <source>
        <dbReference type="EMBL" id="QGJ93013.1"/>
    </source>
</evidence>
<protein>
    <submittedName>
        <fullName evidence="2">Uncharacterized protein</fullName>
    </submittedName>
</protein>
<dbReference type="KEGG" id="vg:77951967"/>
<name>A0A649VMU5_9CAUD</name>
<accession>A0A649VMU5</accession>
<keyword evidence="3" id="KW-1185">Reference proteome</keyword>
<dbReference type="Proteomes" id="UP000423645">
    <property type="component" value="Segment"/>
</dbReference>
<feature type="region of interest" description="Disordered" evidence="1">
    <location>
        <begin position="1"/>
        <end position="29"/>
    </location>
</feature>
<evidence type="ECO:0000313" key="3">
    <source>
        <dbReference type="Proteomes" id="UP000423645"/>
    </source>
</evidence>